<dbReference type="InterPro" id="IPR036380">
    <property type="entry name" value="Isochorismatase-like_sf"/>
</dbReference>
<dbReference type="EMBL" id="CAEZZH010000004">
    <property type="protein sequence ID" value="CAB4752546.1"/>
    <property type="molecule type" value="Genomic_DNA"/>
</dbReference>
<protein>
    <submittedName>
        <fullName evidence="8">Unannotated protein</fullName>
    </submittedName>
</protein>
<dbReference type="AlphaFoldDB" id="A0A6J7N9F7"/>
<dbReference type="Pfam" id="PF00857">
    <property type="entry name" value="Isochorismatase"/>
    <property type="match status" value="1"/>
</dbReference>
<evidence type="ECO:0000256" key="1">
    <source>
        <dbReference type="ARBA" id="ARBA00022801"/>
    </source>
</evidence>
<reference evidence="8" key="1">
    <citation type="submission" date="2020-05" db="EMBL/GenBank/DDBJ databases">
        <authorList>
            <person name="Chiriac C."/>
            <person name="Salcher M."/>
            <person name="Ghai R."/>
            <person name="Kavagutti S V."/>
        </authorList>
    </citation>
    <scope>NUCLEOTIDE SEQUENCE</scope>
</reference>
<evidence type="ECO:0000313" key="6">
    <source>
        <dbReference type="EMBL" id="CAB4839972.1"/>
    </source>
</evidence>
<dbReference type="EMBL" id="CAFBOO010000009">
    <property type="protein sequence ID" value="CAB4990070.1"/>
    <property type="molecule type" value="Genomic_DNA"/>
</dbReference>
<name>A0A6J7N9F7_9ZZZZ</name>
<dbReference type="EMBL" id="CAFBNM010000006">
    <property type="protein sequence ID" value="CAB4954865.1"/>
    <property type="molecule type" value="Genomic_DNA"/>
</dbReference>
<feature type="domain" description="Isochorismatase-like" evidence="2">
    <location>
        <begin position="33"/>
        <end position="187"/>
    </location>
</feature>
<keyword evidence="1" id="KW-0378">Hydrolase</keyword>
<dbReference type="InterPro" id="IPR050272">
    <property type="entry name" value="Isochorismatase-like_hydrls"/>
</dbReference>
<dbReference type="InterPro" id="IPR000868">
    <property type="entry name" value="Isochorismatase-like_dom"/>
</dbReference>
<dbReference type="PANTHER" id="PTHR43540">
    <property type="entry name" value="PEROXYUREIDOACRYLATE/UREIDOACRYLATE AMIDOHYDROLASE-RELATED"/>
    <property type="match status" value="1"/>
</dbReference>
<dbReference type="EMBL" id="CAFAAN010000007">
    <property type="protein sequence ID" value="CAB4805993.1"/>
    <property type="molecule type" value="Genomic_DNA"/>
</dbReference>
<evidence type="ECO:0000259" key="2">
    <source>
        <dbReference type="Pfam" id="PF00857"/>
    </source>
</evidence>
<evidence type="ECO:0000313" key="7">
    <source>
        <dbReference type="EMBL" id="CAB4954865.1"/>
    </source>
</evidence>
<dbReference type="SUPFAM" id="SSF52499">
    <property type="entry name" value="Isochorismatase-like hydrolases"/>
    <property type="match status" value="1"/>
</dbReference>
<proteinExistence type="predicted"/>
<gene>
    <name evidence="3" type="ORF">UFOPK2340_00289</name>
    <name evidence="4" type="ORF">UFOPK2850_00501</name>
    <name evidence="5" type="ORF">UFOPK3027_00980</name>
    <name evidence="6" type="ORF">UFOPK3256_00251</name>
    <name evidence="7" type="ORF">UFOPK3827_00808</name>
    <name evidence="8" type="ORF">UFOPK3982_01093</name>
    <name evidence="9" type="ORF">UFOPK4120_00641</name>
    <name evidence="10" type="ORF">UFOPK4404_01069</name>
</gene>
<evidence type="ECO:0000313" key="5">
    <source>
        <dbReference type="EMBL" id="CAB4805993.1"/>
    </source>
</evidence>
<dbReference type="GO" id="GO:0016787">
    <property type="term" value="F:hydrolase activity"/>
    <property type="evidence" value="ECO:0007669"/>
    <property type="project" value="UniProtKB-KW"/>
</dbReference>
<accession>A0A6J7N9F7</accession>
<dbReference type="EMBL" id="CAEZXC010000010">
    <property type="protein sequence ID" value="CAB4668825.1"/>
    <property type="molecule type" value="Genomic_DNA"/>
</dbReference>
<dbReference type="CDD" id="cd00431">
    <property type="entry name" value="cysteine_hydrolases"/>
    <property type="match status" value="1"/>
</dbReference>
<evidence type="ECO:0000313" key="8">
    <source>
        <dbReference type="EMBL" id="CAB4990070.1"/>
    </source>
</evidence>
<evidence type="ECO:0000313" key="3">
    <source>
        <dbReference type="EMBL" id="CAB4668825.1"/>
    </source>
</evidence>
<dbReference type="EMBL" id="CAFBQY010000011">
    <property type="protein sequence ID" value="CAB5074664.1"/>
    <property type="molecule type" value="Genomic_DNA"/>
</dbReference>
<evidence type="ECO:0000313" key="10">
    <source>
        <dbReference type="EMBL" id="CAB5074664.1"/>
    </source>
</evidence>
<sequence>MSTHQEKLDKYVDRSNRIIPNKIDLKRTVVHCLDIQNLCLSKKGSDYVESVGGAPSGEETLVQAKKVLDLAREKGITVNWSMWGMDPNGYDIGIWGLKYPSWRKPDSPFNHGTFDGALCDGFVPAKGEALLKKHRNSSFFETAFNSWLLEAKCEYLVINGSSTGNCVPTTARDGFELGYKVIVLADSGTAIPLNRGGRNPAYDKDTPEGYGQYWEGLRNMQAQYADVMSTAEFIDLVNNSSN</sequence>
<dbReference type="Gene3D" id="3.40.50.850">
    <property type="entry name" value="Isochorismatase-like"/>
    <property type="match status" value="1"/>
</dbReference>
<organism evidence="8">
    <name type="scientific">freshwater metagenome</name>
    <dbReference type="NCBI Taxonomy" id="449393"/>
    <lineage>
        <taxon>unclassified sequences</taxon>
        <taxon>metagenomes</taxon>
        <taxon>ecological metagenomes</taxon>
    </lineage>
</organism>
<dbReference type="EMBL" id="CAFAZW010000003">
    <property type="protein sequence ID" value="CAB4839972.1"/>
    <property type="molecule type" value="Genomic_DNA"/>
</dbReference>
<dbReference type="EMBL" id="CAFBPO010000005">
    <property type="protein sequence ID" value="CAB5017437.1"/>
    <property type="molecule type" value="Genomic_DNA"/>
</dbReference>
<evidence type="ECO:0000313" key="4">
    <source>
        <dbReference type="EMBL" id="CAB4752546.1"/>
    </source>
</evidence>
<evidence type="ECO:0000313" key="9">
    <source>
        <dbReference type="EMBL" id="CAB5017437.1"/>
    </source>
</evidence>
<dbReference type="PANTHER" id="PTHR43540:SF6">
    <property type="entry name" value="ISOCHORISMATASE-LIKE DOMAIN-CONTAINING PROTEIN"/>
    <property type="match status" value="1"/>
</dbReference>